<gene>
    <name evidence="6" type="ORF">SAMN04488012_1197</name>
</gene>
<evidence type="ECO:0000259" key="5">
    <source>
        <dbReference type="Pfam" id="PF25137"/>
    </source>
</evidence>
<feature type="domain" description="Alcohol dehydrogenase iron-type/glycerol dehydrogenase GldA" evidence="4">
    <location>
        <begin position="11"/>
        <end position="152"/>
    </location>
</feature>
<dbReference type="InterPro" id="IPR039697">
    <property type="entry name" value="Alcohol_dehydrogenase_Fe"/>
</dbReference>
<keyword evidence="3" id="KW-0520">NAD</keyword>
<dbReference type="RefSeq" id="WP_073130385.1">
    <property type="nucleotide sequence ID" value="NZ_FQZA01000019.1"/>
</dbReference>
<dbReference type="GO" id="GO:0046872">
    <property type="term" value="F:metal ion binding"/>
    <property type="evidence" value="ECO:0007669"/>
    <property type="project" value="InterPro"/>
</dbReference>
<protein>
    <submittedName>
        <fullName evidence="6">Maleylacetate reductase</fullName>
    </submittedName>
</protein>
<feature type="domain" description="Fe-containing alcohol dehydrogenase-like C-terminal" evidence="5">
    <location>
        <begin position="165"/>
        <end position="344"/>
    </location>
</feature>
<dbReference type="CDD" id="cd08177">
    <property type="entry name" value="MAR"/>
    <property type="match status" value="1"/>
</dbReference>
<dbReference type="PANTHER" id="PTHR11496">
    <property type="entry name" value="ALCOHOL DEHYDROGENASE"/>
    <property type="match status" value="1"/>
</dbReference>
<comment type="similarity">
    <text evidence="1">Belongs to the iron-containing alcohol dehydrogenase family.</text>
</comment>
<dbReference type="InterPro" id="IPR056798">
    <property type="entry name" value="ADH_Fe_C"/>
</dbReference>
<reference evidence="6 7" key="1">
    <citation type="submission" date="2016-11" db="EMBL/GenBank/DDBJ databases">
        <authorList>
            <person name="Jaros S."/>
            <person name="Januszkiewicz K."/>
            <person name="Wedrychowicz H."/>
        </authorList>
    </citation>
    <scope>NUCLEOTIDE SEQUENCE [LARGE SCALE GENOMIC DNA]</scope>
    <source>
        <strain evidence="6 7">DSM 26892</strain>
    </source>
</reference>
<dbReference type="AlphaFoldDB" id="A0A1M6M1I4"/>
<dbReference type="InterPro" id="IPR001670">
    <property type="entry name" value="ADH_Fe/GldA"/>
</dbReference>
<dbReference type="Gene3D" id="1.20.1090.10">
    <property type="entry name" value="Dehydroquinate synthase-like - alpha domain"/>
    <property type="match status" value="1"/>
</dbReference>
<dbReference type="EMBL" id="FQZA01000019">
    <property type="protein sequence ID" value="SHJ77351.1"/>
    <property type="molecule type" value="Genomic_DNA"/>
</dbReference>
<proteinExistence type="inferred from homology"/>
<dbReference type="Gene3D" id="3.40.50.1970">
    <property type="match status" value="1"/>
</dbReference>
<dbReference type="PANTHER" id="PTHR11496:SF102">
    <property type="entry name" value="ALCOHOL DEHYDROGENASE 4"/>
    <property type="match status" value="1"/>
</dbReference>
<evidence type="ECO:0000256" key="2">
    <source>
        <dbReference type="ARBA" id="ARBA00023002"/>
    </source>
</evidence>
<dbReference type="STRING" id="313368.SAMN04488012_1197"/>
<dbReference type="InterPro" id="IPR034786">
    <property type="entry name" value="MAR"/>
</dbReference>
<keyword evidence="2" id="KW-0560">Oxidoreductase</keyword>
<dbReference type="Pfam" id="PF25137">
    <property type="entry name" value="ADH_Fe_C"/>
    <property type="match status" value="1"/>
</dbReference>
<dbReference type="GO" id="GO:0018506">
    <property type="term" value="F:maleylacetate reductase activity"/>
    <property type="evidence" value="ECO:0007669"/>
    <property type="project" value="InterPro"/>
</dbReference>
<keyword evidence="7" id="KW-1185">Reference proteome</keyword>
<evidence type="ECO:0000256" key="3">
    <source>
        <dbReference type="ARBA" id="ARBA00023027"/>
    </source>
</evidence>
<dbReference type="SUPFAM" id="SSF56796">
    <property type="entry name" value="Dehydroquinate synthase-like"/>
    <property type="match status" value="1"/>
</dbReference>
<evidence type="ECO:0000313" key="7">
    <source>
        <dbReference type="Proteomes" id="UP000184040"/>
    </source>
</evidence>
<name>A0A1M6M1I4_9RHOB</name>
<dbReference type="GO" id="GO:0004022">
    <property type="term" value="F:alcohol dehydrogenase (NAD+) activity"/>
    <property type="evidence" value="ECO:0007669"/>
    <property type="project" value="TreeGrafter"/>
</dbReference>
<evidence type="ECO:0000259" key="4">
    <source>
        <dbReference type="Pfam" id="PF00465"/>
    </source>
</evidence>
<evidence type="ECO:0000256" key="1">
    <source>
        <dbReference type="ARBA" id="ARBA00007358"/>
    </source>
</evidence>
<dbReference type="Proteomes" id="UP000184040">
    <property type="component" value="Unassembled WGS sequence"/>
</dbReference>
<dbReference type="Pfam" id="PF00465">
    <property type="entry name" value="Fe-ADH"/>
    <property type="match status" value="1"/>
</dbReference>
<evidence type="ECO:0000313" key="6">
    <source>
        <dbReference type="EMBL" id="SHJ77351.1"/>
    </source>
</evidence>
<accession>A0A1M6M1I4</accession>
<sequence length="351" mass="36529">MTPFVFPGILTRVVFGRGTLAQTGDEVARLGGKRALVLTTPPQAEDGAALADRLGDMAAGTFTEAAMHTPVEVTARAIAAFDAAGADCVVSLGGGSTIGLGKAIATRKGCDHVAIPTTYAGSEMTDILGETEGGEKTTRRDASIRPETVIYDVDLTLGLPVELSVKSALNASAHAIEALYAPDANPVTSLMSLEALRAIRDALPGLRTAPKDPEIRGQLLYGAWLCSTALGYVAMSLHHKLAHVVGGSFDMPHADTHAILLPHTAGFNAGGTDALDPVADLLGGSVGGGLWDLARDAGAPLRLADLGLTEADLDRASEIALKNKYENPRPFDREDIRGLLQAAWEGRRPAA</sequence>
<organism evidence="6 7">
    <name type="scientific">Palleronia salina</name>
    <dbReference type="NCBI Taxonomy" id="313368"/>
    <lineage>
        <taxon>Bacteria</taxon>
        <taxon>Pseudomonadati</taxon>
        <taxon>Pseudomonadota</taxon>
        <taxon>Alphaproteobacteria</taxon>
        <taxon>Rhodobacterales</taxon>
        <taxon>Roseobacteraceae</taxon>
        <taxon>Palleronia</taxon>
    </lineage>
</organism>